<dbReference type="InterPro" id="IPR029063">
    <property type="entry name" value="SAM-dependent_MTases_sf"/>
</dbReference>
<name>A0A0F9E591_9ZZZZ</name>
<accession>A0A0F9E591</accession>
<dbReference type="Gene3D" id="3.40.50.150">
    <property type="entry name" value="Vaccinia Virus protein VP39"/>
    <property type="match status" value="1"/>
</dbReference>
<gene>
    <name evidence="1" type="ORF">LCGC14_2117500</name>
</gene>
<dbReference type="AlphaFoldDB" id="A0A0F9E591"/>
<protein>
    <submittedName>
        <fullName evidence="1">Uncharacterized protein</fullName>
    </submittedName>
</protein>
<organism evidence="1">
    <name type="scientific">marine sediment metagenome</name>
    <dbReference type="NCBI Taxonomy" id="412755"/>
    <lineage>
        <taxon>unclassified sequences</taxon>
        <taxon>metagenomes</taxon>
        <taxon>ecological metagenomes</taxon>
    </lineage>
</organism>
<reference evidence="1" key="1">
    <citation type="journal article" date="2015" name="Nature">
        <title>Complex archaea that bridge the gap between prokaryotes and eukaryotes.</title>
        <authorList>
            <person name="Spang A."/>
            <person name="Saw J.H."/>
            <person name="Jorgensen S.L."/>
            <person name="Zaremba-Niedzwiedzka K."/>
            <person name="Martijn J."/>
            <person name="Lind A.E."/>
            <person name="van Eijk R."/>
            <person name="Schleper C."/>
            <person name="Guy L."/>
            <person name="Ettema T.J."/>
        </authorList>
    </citation>
    <scope>NUCLEOTIDE SEQUENCE</scope>
</reference>
<dbReference type="SUPFAM" id="SSF53335">
    <property type="entry name" value="S-adenosyl-L-methionine-dependent methyltransferases"/>
    <property type="match status" value="1"/>
</dbReference>
<comment type="caution">
    <text evidence="1">The sequence shown here is derived from an EMBL/GenBank/DDBJ whole genome shotgun (WGS) entry which is preliminary data.</text>
</comment>
<proteinExistence type="predicted"/>
<sequence>MLKPYYKSSDACIIHGDCLEVLPRLASADAVVTDPPLRIKFHGQGLG</sequence>
<evidence type="ECO:0000313" key="1">
    <source>
        <dbReference type="EMBL" id="KKL69184.1"/>
    </source>
</evidence>
<dbReference type="EMBL" id="LAZR01026296">
    <property type="protein sequence ID" value="KKL69184.1"/>
    <property type="molecule type" value="Genomic_DNA"/>
</dbReference>